<evidence type="ECO:0000313" key="2">
    <source>
        <dbReference type="RefSeq" id="XP_025033195.1"/>
    </source>
</evidence>
<dbReference type="AlphaFoldDB" id="A0A9F5J2L2"/>
<protein>
    <submittedName>
        <fullName evidence="2">Uncharacterized protein LOC103059399</fullName>
    </submittedName>
</protein>
<dbReference type="GeneID" id="103059399"/>
<dbReference type="RefSeq" id="XP_025033195.1">
    <property type="nucleotide sequence ID" value="XM_025177427.1"/>
</dbReference>
<dbReference type="Proteomes" id="UP000695026">
    <property type="component" value="Unplaced"/>
</dbReference>
<name>A0A9F5J2L2_PYTBI</name>
<gene>
    <name evidence="2" type="primary">LOC103059399</name>
</gene>
<keyword evidence="1" id="KW-1185">Reference proteome</keyword>
<dbReference type="KEGG" id="pbi:103059399"/>
<organism evidence="1 2">
    <name type="scientific">Python bivittatus</name>
    <name type="common">Burmese python</name>
    <name type="synonym">Python molurus bivittatus</name>
    <dbReference type="NCBI Taxonomy" id="176946"/>
    <lineage>
        <taxon>Eukaryota</taxon>
        <taxon>Metazoa</taxon>
        <taxon>Chordata</taxon>
        <taxon>Craniata</taxon>
        <taxon>Vertebrata</taxon>
        <taxon>Euteleostomi</taxon>
        <taxon>Lepidosauria</taxon>
        <taxon>Squamata</taxon>
        <taxon>Bifurcata</taxon>
        <taxon>Unidentata</taxon>
        <taxon>Episquamata</taxon>
        <taxon>Toxicofera</taxon>
        <taxon>Serpentes</taxon>
        <taxon>Henophidia</taxon>
        <taxon>Pythonidae</taxon>
        <taxon>Python</taxon>
    </lineage>
</organism>
<evidence type="ECO:0000313" key="1">
    <source>
        <dbReference type="Proteomes" id="UP000695026"/>
    </source>
</evidence>
<accession>A0A9F5J2L2</accession>
<proteinExistence type="predicted"/>
<sequence>MKRHLESHKIPRIPLELHYRTEKEWKHNPYQVSPLLWTSEILREGGIHPVPLRSCLSGGSLKKIQVMTPQEERLERSCPLFLVELKQGLNLQLNEWLRLLAPFLQSEEEENPACVLLDIDGPPPKSLAVLSQHFHGVLEHGHDCSFWGHRKPFAEMLERIPLPPNFLLQAQEGLETLIGGVAEAHLPVPSLKKVRVLSTWVNGSNDGSIQKEIWVVITEWH</sequence>
<reference evidence="2" key="1">
    <citation type="submission" date="2025-08" db="UniProtKB">
        <authorList>
            <consortium name="RefSeq"/>
        </authorList>
    </citation>
    <scope>IDENTIFICATION</scope>
    <source>
        <tissue evidence="2">Liver</tissue>
    </source>
</reference>